<dbReference type="Gene3D" id="2.130.10.10">
    <property type="entry name" value="YVTN repeat-like/Quinoprotein amine dehydrogenase"/>
    <property type="match status" value="1"/>
</dbReference>
<dbReference type="PANTHER" id="PTHR30344">
    <property type="entry name" value="6-PHOSPHOGLUCONOLACTONASE-RELATED"/>
    <property type="match status" value="1"/>
</dbReference>
<keyword evidence="2" id="KW-0732">Signal</keyword>
<proteinExistence type="inferred from homology"/>
<accession>A0AAE0NG88</accession>
<evidence type="ECO:0000256" key="2">
    <source>
        <dbReference type="SAM" id="SignalP"/>
    </source>
</evidence>
<dbReference type="Pfam" id="PF10282">
    <property type="entry name" value="Lactonase"/>
    <property type="match status" value="1"/>
</dbReference>
<dbReference type="InterPro" id="IPR011045">
    <property type="entry name" value="N2O_reductase_N"/>
</dbReference>
<gene>
    <name evidence="3" type="ORF">B0H63DRAFT_474638</name>
</gene>
<protein>
    <submittedName>
        <fullName evidence="3">Lactonase, 7-bladed beta-propeller-domain-containing protein</fullName>
    </submittedName>
</protein>
<keyword evidence="4" id="KW-1185">Reference proteome</keyword>
<comment type="caution">
    <text evidence="3">The sequence shown here is derived from an EMBL/GenBank/DDBJ whole genome shotgun (WGS) entry which is preliminary data.</text>
</comment>
<reference evidence="3" key="2">
    <citation type="submission" date="2023-06" db="EMBL/GenBank/DDBJ databases">
        <authorList>
            <consortium name="Lawrence Berkeley National Laboratory"/>
            <person name="Haridas S."/>
            <person name="Hensen N."/>
            <person name="Bonometti L."/>
            <person name="Westerberg I."/>
            <person name="Brannstrom I.O."/>
            <person name="Guillou S."/>
            <person name="Cros-Aarteil S."/>
            <person name="Calhoun S."/>
            <person name="Kuo A."/>
            <person name="Mondo S."/>
            <person name="Pangilinan J."/>
            <person name="Riley R."/>
            <person name="LaButti K."/>
            <person name="Andreopoulos B."/>
            <person name="Lipzen A."/>
            <person name="Chen C."/>
            <person name="Yanf M."/>
            <person name="Daum C."/>
            <person name="Ng V."/>
            <person name="Clum A."/>
            <person name="Steindorff A."/>
            <person name="Ohm R."/>
            <person name="Martin F."/>
            <person name="Silar P."/>
            <person name="Natvig D."/>
            <person name="Lalanne C."/>
            <person name="Gautier V."/>
            <person name="Ament-velasquez S.L."/>
            <person name="Kruys A."/>
            <person name="Hutchinson M.I."/>
            <person name="Powell A.J."/>
            <person name="Barry K."/>
            <person name="Miller A.N."/>
            <person name="Grigoriev I.V."/>
            <person name="Debuchy R."/>
            <person name="Gladieux P."/>
            <person name="Thoren M.H."/>
            <person name="Johannesson H."/>
        </authorList>
    </citation>
    <scope>NUCLEOTIDE SEQUENCE</scope>
    <source>
        <strain evidence="3">CBS 232.78</strain>
    </source>
</reference>
<comment type="similarity">
    <text evidence="1">Belongs to the cycloisomerase 2 family.</text>
</comment>
<feature type="signal peptide" evidence="2">
    <location>
        <begin position="1"/>
        <end position="21"/>
    </location>
</feature>
<dbReference type="EMBL" id="JAULSW010000005">
    <property type="protein sequence ID" value="KAK3380952.1"/>
    <property type="molecule type" value="Genomic_DNA"/>
</dbReference>
<name>A0AAE0NG88_9PEZI</name>
<evidence type="ECO:0000313" key="4">
    <source>
        <dbReference type="Proteomes" id="UP001285441"/>
    </source>
</evidence>
<evidence type="ECO:0000256" key="1">
    <source>
        <dbReference type="ARBA" id="ARBA00005564"/>
    </source>
</evidence>
<dbReference type="InterPro" id="IPR019405">
    <property type="entry name" value="Lactonase_7-beta_prop"/>
</dbReference>
<dbReference type="InterPro" id="IPR015943">
    <property type="entry name" value="WD40/YVTN_repeat-like_dom_sf"/>
</dbReference>
<reference evidence="3" key="1">
    <citation type="journal article" date="2023" name="Mol. Phylogenet. Evol.">
        <title>Genome-scale phylogeny and comparative genomics of the fungal order Sordariales.</title>
        <authorList>
            <person name="Hensen N."/>
            <person name="Bonometti L."/>
            <person name="Westerberg I."/>
            <person name="Brannstrom I.O."/>
            <person name="Guillou S."/>
            <person name="Cros-Aarteil S."/>
            <person name="Calhoun S."/>
            <person name="Haridas S."/>
            <person name="Kuo A."/>
            <person name="Mondo S."/>
            <person name="Pangilinan J."/>
            <person name="Riley R."/>
            <person name="LaButti K."/>
            <person name="Andreopoulos B."/>
            <person name="Lipzen A."/>
            <person name="Chen C."/>
            <person name="Yan M."/>
            <person name="Daum C."/>
            <person name="Ng V."/>
            <person name="Clum A."/>
            <person name="Steindorff A."/>
            <person name="Ohm R.A."/>
            <person name="Martin F."/>
            <person name="Silar P."/>
            <person name="Natvig D.O."/>
            <person name="Lalanne C."/>
            <person name="Gautier V."/>
            <person name="Ament-Velasquez S.L."/>
            <person name="Kruys A."/>
            <person name="Hutchinson M.I."/>
            <person name="Powell A.J."/>
            <person name="Barry K."/>
            <person name="Miller A.N."/>
            <person name="Grigoriev I.V."/>
            <person name="Debuchy R."/>
            <person name="Gladieux P."/>
            <person name="Hiltunen Thoren M."/>
            <person name="Johannesson H."/>
        </authorList>
    </citation>
    <scope>NUCLEOTIDE SEQUENCE</scope>
    <source>
        <strain evidence="3">CBS 232.78</strain>
    </source>
</reference>
<dbReference type="AlphaFoldDB" id="A0AAE0NG88"/>
<dbReference type="GO" id="GO:0017057">
    <property type="term" value="F:6-phosphogluconolactonase activity"/>
    <property type="evidence" value="ECO:0007669"/>
    <property type="project" value="TreeGrafter"/>
</dbReference>
<evidence type="ECO:0000313" key="3">
    <source>
        <dbReference type="EMBL" id="KAK3380952.1"/>
    </source>
</evidence>
<feature type="chain" id="PRO_5042108026" evidence="2">
    <location>
        <begin position="22"/>
        <end position="394"/>
    </location>
</feature>
<sequence length="394" mass="41470">MLFISQSLLLAAIGLAPSVLGVNLIASHYTGGIYTLSLTTTDNTSGKLSISSQANGCGTTPGWLELYSDSKKLYCFDESWGGSGYITEYSVGNDGKLTIGSQLKTTGNSVHGQLYGGPEGKSFVATTEYSPSTMTTYKLPLSGSKVMNLQKFTLSQRGPNSRQDVSHPHEAALDPTKKFFLVPDLGADVVRIFKINTDTGALTACGTAAASAGDGPRHIVFWKSAAGVQRAYTVNELGNSVSSWDVTYPADSSSGCLALKRAQTISTYAPGKKGGSTTKAAEIRVVDNFLYASNRADQTFGNQQDSIATYTIDATTGAIAWLEAANSYTYYPRTFQFNKAGTLAAIGGQTSSTVAIVARDPATGKLGKLVTSLQISSKGRAGEEDGLSAVIWAE</sequence>
<dbReference type="PANTHER" id="PTHR30344:SF1">
    <property type="entry name" value="6-PHOSPHOGLUCONOLACTONASE"/>
    <property type="match status" value="1"/>
</dbReference>
<organism evidence="3 4">
    <name type="scientific">Podospora didyma</name>
    <dbReference type="NCBI Taxonomy" id="330526"/>
    <lineage>
        <taxon>Eukaryota</taxon>
        <taxon>Fungi</taxon>
        <taxon>Dikarya</taxon>
        <taxon>Ascomycota</taxon>
        <taxon>Pezizomycotina</taxon>
        <taxon>Sordariomycetes</taxon>
        <taxon>Sordariomycetidae</taxon>
        <taxon>Sordariales</taxon>
        <taxon>Podosporaceae</taxon>
        <taxon>Podospora</taxon>
    </lineage>
</organism>
<dbReference type="SUPFAM" id="SSF50974">
    <property type="entry name" value="Nitrous oxide reductase, N-terminal domain"/>
    <property type="match status" value="1"/>
</dbReference>
<dbReference type="Proteomes" id="UP001285441">
    <property type="component" value="Unassembled WGS sequence"/>
</dbReference>
<dbReference type="InterPro" id="IPR050282">
    <property type="entry name" value="Cycloisomerase_2"/>
</dbReference>